<dbReference type="eggNOG" id="COG3464">
    <property type="taxonomic scope" value="Bacteria"/>
</dbReference>
<evidence type="ECO:0000313" key="1">
    <source>
        <dbReference type="EMBL" id="KEQ30326.1"/>
    </source>
</evidence>
<dbReference type="Proteomes" id="UP000028007">
    <property type="component" value="Unassembled WGS sequence"/>
</dbReference>
<accession>A0A081PI03</accession>
<dbReference type="OrthoDB" id="1119824at2"/>
<sequence length="121" mass="14186">MPSATASLLSLFLPDFILENFESKGVIEDSETFQIELEELNTPPSEWDGIKVLSKGFFPQIVIQDFPIRGHKVFYHIRRRRWLNTETDKVIYRTWTLVEKGTRMTGDFAAFLKEINRYSPE</sequence>
<evidence type="ECO:0000313" key="2">
    <source>
        <dbReference type="Proteomes" id="UP000028007"/>
    </source>
</evidence>
<dbReference type="AlphaFoldDB" id="A0A081PI03"/>
<reference evidence="1 2" key="1">
    <citation type="journal article" date="1992" name="Int. J. Syst. Bacteriol.">
        <title>Sphingobacterium antarcticus sp. nov. a Psychrotrophic Bacterium from the Soils of Schirmacher Oasis, Antarctica.</title>
        <authorList>
            <person name="Shivaji S."/>
            <person name="Ray M.K."/>
            <person name="Rao N.S."/>
            <person name="Saiserr L."/>
            <person name="Jagannadham M.V."/>
            <person name="Kumar G.S."/>
            <person name="Reddy G."/>
            <person name="Bhargava P.M."/>
        </authorList>
    </citation>
    <scope>NUCLEOTIDE SEQUENCE [LARGE SCALE GENOMIC DNA]</scope>
    <source>
        <strain evidence="1 2">4BY</strain>
    </source>
</reference>
<protein>
    <submittedName>
        <fullName evidence="1">Transposase</fullName>
    </submittedName>
</protein>
<comment type="caution">
    <text evidence="1">The sequence shown here is derived from an EMBL/GenBank/DDBJ whole genome shotgun (WGS) entry which is preliminary data.</text>
</comment>
<keyword evidence="2" id="KW-1185">Reference proteome</keyword>
<name>A0A081PI03_9SPHI</name>
<dbReference type="EMBL" id="JNFF01000046">
    <property type="protein sequence ID" value="KEQ30326.1"/>
    <property type="molecule type" value="Genomic_DNA"/>
</dbReference>
<dbReference type="RefSeq" id="WP_037440138.1">
    <property type="nucleotide sequence ID" value="NZ_JNFF01000046.1"/>
</dbReference>
<organism evidence="1 2">
    <name type="scientific">Pedobacter antarcticus 4BY</name>
    <dbReference type="NCBI Taxonomy" id="1358423"/>
    <lineage>
        <taxon>Bacteria</taxon>
        <taxon>Pseudomonadati</taxon>
        <taxon>Bacteroidota</taxon>
        <taxon>Sphingobacteriia</taxon>
        <taxon>Sphingobacteriales</taxon>
        <taxon>Sphingobacteriaceae</taxon>
        <taxon>Pedobacter</taxon>
    </lineage>
</organism>
<proteinExistence type="predicted"/>
<gene>
    <name evidence="1" type="ORF">N180_10265</name>
</gene>